<dbReference type="AlphaFoldDB" id="A0A182S0Y7"/>
<dbReference type="EnsemblMetazoa" id="AFUN014155-RA">
    <property type="protein sequence ID" value="AFUN014155-PA"/>
    <property type="gene ID" value="AFUN014155"/>
</dbReference>
<sequence length="135" mass="15623">MKAFIVVLVCFAAMANAQVAFRPRISPQLCHPDDIQCHLNPSAWPTNKEQVGDYTVDYSKSLRSREILIQTIEKLVSWIVNQVVEYFLKDESLLRMQLRNKPPRRICDPKDTECNKLYSKFLPLFPPIPISILGY</sequence>
<protein>
    <submittedName>
        <fullName evidence="2">Uncharacterized protein</fullName>
    </submittedName>
</protein>
<dbReference type="VEuPathDB" id="VectorBase:AFUN014155"/>
<evidence type="ECO:0000256" key="1">
    <source>
        <dbReference type="SAM" id="SignalP"/>
    </source>
</evidence>
<feature type="chain" id="PRO_5008135273" evidence="1">
    <location>
        <begin position="18"/>
        <end position="135"/>
    </location>
</feature>
<accession>A0A182S0Y7</accession>
<name>A0A182S0Y7_ANOFN</name>
<dbReference type="VEuPathDB" id="VectorBase:AFUN2_003558"/>
<reference evidence="2" key="1">
    <citation type="submission" date="2020-05" db="UniProtKB">
        <authorList>
            <consortium name="EnsemblMetazoa"/>
        </authorList>
    </citation>
    <scope>IDENTIFICATION</scope>
    <source>
        <strain evidence="2">FUMOZ</strain>
    </source>
</reference>
<organism evidence="2">
    <name type="scientific">Anopheles funestus</name>
    <name type="common">African malaria mosquito</name>
    <dbReference type="NCBI Taxonomy" id="62324"/>
    <lineage>
        <taxon>Eukaryota</taxon>
        <taxon>Metazoa</taxon>
        <taxon>Ecdysozoa</taxon>
        <taxon>Arthropoda</taxon>
        <taxon>Hexapoda</taxon>
        <taxon>Insecta</taxon>
        <taxon>Pterygota</taxon>
        <taxon>Neoptera</taxon>
        <taxon>Endopterygota</taxon>
        <taxon>Diptera</taxon>
        <taxon>Nematocera</taxon>
        <taxon>Culicoidea</taxon>
        <taxon>Culicidae</taxon>
        <taxon>Anophelinae</taxon>
        <taxon>Anopheles</taxon>
    </lineage>
</organism>
<keyword evidence="1" id="KW-0732">Signal</keyword>
<evidence type="ECO:0000313" key="2">
    <source>
        <dbReference type="EnsemblMetazoa" id="AFUN014155-PA"/>
    </source>
</evidence>
<feature type="signal peptide" evidence="1">
    <location>
        <begin position="1"/>
        <end position="17"/>
    </location>
</feature>
<proteinExistence type="predicted"/>